<dbReference type="InterPro" id="IPR003458">
    <property type="entry name" value="Phage_T4_Gp38_tail_assem"/>
</dbReference>
<sequence length="189" mass="20664">MNKQKSVYAYHPDTGEFLGITTANLSPLDVEETWLIPAHATEQEPPPAGDKQVAVYRDNGWQLAADFRTIKLWSQASAQPVTAKIGDTPDSLQATELEPPSFAIWVGRGWQIDAVAQRAAQALTVEAETASRRAVADAAIVPLEDAVELEMATPAELAAMKSWKRYRVMLSRVPQQPGYPAAIEWPTAP</sequence>
<protein>
    <submittedName>
        <fullName evidence="1">Tail fiber assembly protein</fullName>
    </submittedName>
</protein>
<accession>A0ABX0L8A6</accession>
<evidence type="ECO:0000313" key="2">
    <source>
        <dbReference type="Proteomes" id="UP001515641"/>
    </source>
</evidence>
<reference evidence="1 2" key="1">
    <citation type="submission" date="2020-03" db="EMBL/GenBank/DDBJ databases">
        <title>Draft genome sequence of environmentally isolated cultures.</title>
        <authorList>
            <person name="Wilson H.S."/>
            <person name="De Leon M.E."/>
        </authorList>
    </citation>
    <scope>NUCLEOTIDE SEQUENCE [LARGE SCALE GENOMIC DNA]</scope>
    <source>
        <strain evidence="1 2">HSC-31F16</strain>
    </source>
</reference>
<proteinExistence type="predicted"/>
<dbReference type="Pfam" id="PF02413">
    <property type="entry name" value="Caudo_TAP"/>
    <property type="match status" value="1"/>
</dbReference>
<name>A0ABX0L8A6_9NEIS</name>
<organism evidence="1 2">
    <name type="scientific">Chromobacterium fluminis</name>
    <dbReference type="NCBI Taxonomy" id="3044269"/>
    <lineage>
        <taxon>Bacteria</taxon>
        <taxon>Pseudomonadati</taxon>
        <taxon>Pseudomonadota</taxon>
        <taxon>Betaproteobacteria</taxon>
        <taxon>Neisseriales</taxon>
        <taxon>Chromobacteriaceae</taxon>
        <taxon>Chromobacterium</taxon>
    </lineage>
</organism>
<comment type="caution">
    <text evidence="1">The sequence shown here is derived from an EMBL/GenBank/DDBJ whole genome shotgun (WGS) entry which is preliminary data.</text>
</comment>
<dbReference type="RefSeq" id="WP_166453770.1">
    <property type="nucleotide sequence ID" value="NZ_JAAOMA010000049.1"/>
</dbReference>
<dbReference type="EMBL" id="JAAOMA010000049">
    <property type="protein sequence ID" value="NHR08064.1"/>
    <property type="molecule type" value="Genomic_DNA"/>
</dbReference>
<evidence type="ECO:0000313" key="1">
    <source>
        <dbReference type="EMBL" id="NHR08064.1"/>
    </source>
</evidence>
<keyword evidence="2" id="KW-1185">Reference proteome</keyword>
<gene>
    <name evidence="1" type="ORF">HA052_23005</name>
</gene>
<dbReference type="Proteomes" id="UP001515641">
    <property type="component" value="Unassembled WGS sequence"/>
</dbReference>